<comment type="caution">
    <text evidence="1">The sequence shown here is derived from an EMBL/GenBank/DDBJ whole genome shotgun (WGS) entry which is preliminary data.</text>
</comment>
<name>A9DK06_9FLAO</name>
<dbReference type="AlphaFoldDB" id="A9DK06"/>
<dbReference type="Proteomes" id="UP000002945">
    <property type="component" value="Unassembled WGS sequence"/>
</dbReference>
<dbReference type="STRING" id="391587.KAOT1_13492"/>
<accession>A9DK06</accession>
<gene>
    <name evidence="1" type="ORF">KAOT1_13492</name>
</gene>
<reference evidence="1 2" key="1">
    <citation type="journal article" date="2011" name="J. Bacteriol.">
        <title>Genome sequence of the algicidal bacterium Kordia algicida OT-1.</title>
        <authorList>
            <person name="Lee H.S."/>
            <person name="Kang S.G."/>
            <person name="Kwon K.K."/>
            <person name="Lee J.H."/>
            <person name="Kim S.J."/>
        </authorList>
    </citation>
    <scope>NUCLEOTIDE SEQUENCE [LARGE SCALE GENOMIC DNA]</scope>
    <source>
        <strain evidence="1 2">OT-1</strain>
    </source>
</reference>
<sequence>MTTPTEKFIFEDGFETENNSINELFPADNSRWTSIQHVNTEHAKCRNI</sequence>
<dbReference type="HOGENOM" id="CLU_3153974_0_0_10"/>
<evidence type="ECO:0000313" key="2">
    <source>
        <dbReference type="Proteomes" id="UP000002945"/>
    </source>
</evidence>
<proteinExistence type="predicted"/>
<evidence type="ECO:0000313" key="1">
    <source>
        <dbReference type="EMBL" id="EDP98234.1"/>
    </source>
</evidence>
<organism evidence="1 2">
    <name type="scientific">Kordia algicida OT-1</name>
    <dbReference type="NCBI Taxonomy" id="391587"/>
    <lineage>
        <taxon>Bacteria</taxon>
        <taxon>Pseudomonadati</taxon>
        <taxon>Bacteroidota</taxon>
        <taxon>Flavobacteriia</taxon>
        <taxon>Flavobacteriales</taxon>
        <taxon>Flavobacteriaceae</taxon>
        <taxon>Kordia</taxon>
    </lineage>
</organism>
<protein>
    <submittedName>
        <fullName evidence="1">Uncharacterized protein</fullName>
    </submittedName>
</protein>
<dbReference type="EMBL" id="ABIB01000001">
    <property type="protein sequence ID" value="EDP98234.1"/>
    <property type="molecule type" value="Genomic_DNA"/>
</dbReference>
<keyword evidence="2" id="KW-1185">Reference proteome</keyword>